<dbReference type="EMBL" id="JARGDL010000008">
    <property type="protein sequence ID" value="MDF1611961.1"/>
    <property type="molecule type" value="Genomic_DNA"/>
</dbReference>
<dbReference type="Pfam" id="PF01497">
    <property type="entry name" value="Peripla_BP_2"/>
    <property type="match status" value="1"/>
</dbReference>
<dbReference type="PANTHER" id="PTHR30535:SF34">
    <property type="entry name" value="MOLYBDATE-BINDING PROTEIN MOLA"/>
    <property type="match status" value="1"/>
</dbReference>
<reference evidence="3" key="1">
    <citation type="submission" date="2023-03" db="EMBL/GenBank/DDBJ databases">
        <title>Stygiobacter electus gen. nov., sp. nov., facultatively anaerobic thermotolerant bacterium of the class Ignavibacteria from a well of Yessentuki mineral water deposit.</title>
        <authorList>
            <person name="Podosokorskaya O.A."/>
            <person name="Elcheninov A.G."/>
            <person name="Petrova N.F."/>
            <person name="Zavarzina D.G."/>
            <person name="Kublanov I.V."/>
            <person name="Merkel A.Y."/>
        </authorList>
    </citation>
    <scope>NUCLEOTIDE SEQUENCE</scope>
    <source>
        <strain evidence="3">09-Me</strain>
    </source>
</reference>
<dbReference type="NCBIfam" id="NF038402">
    <property type="entry name" value="TroA_like"/>
    <property type="match status" value="1"/>
</dbReference>
<dbReference type="Proteomes" id="UP001221302">
    <property type="component" value="Unassembled WGS sequence"/>
</dbReference>
<dbReference type="PANTHER" id="PTHR30535">
    <property type="entry name" value="VITAMIN B12-BINDING PROTEIN"/>
    <property type="match status" value="1"/>
</dbReference>
<gene>
    <name evidence="3" type="ORF">P0M35_07350</name>
</gene>
<sequence>MKKLTLLLLIFSLLMSCKTENTHSKKGNFIVDDLGNRFYFEQKPQRIISLAPNLTEMIYDLKLEKYLVGNTIYCDFPEEAKHVEKVGDMLTFNFEKIVTLKPDLIFITVEGNTKETYDKFKELGLRIFVSNPRNYEGIKKTYQDIGKIFSVNTESTLKNWDSTINRIKNGSKNFNKTAMFIVQLTPLMIAGPNTFLNEYLNFCGLKNIAYDSPLNYPIFNREEVIKRNPDFIIIPTSDNDSADKMISIYPEWKTLKAIKNKKIIYVNNNLFLRPGPKFVKAVENLFNQVLQLEERVQHH</sequence>
<dbReference type="RefSeq" id="WP_321535729.1">
    <property type="nucleotide sequence ID" value="NZ_JARGDL010000008.1"/>
</dbReference>
<dbReference type="PROSITE" id="PS50983">
    <property type="entry name" value="FE_B12_PBP"/>
    <property type="match status" value="1"/>
</dbReference>
<dbReference type="AlphaFoldDB" id="A0AAE3NXM7"/>
<proteinExistence type="predicted"/>
<dbReference type="InterPro" id="IPR054828">
    <property type="entry name" value="Vit_B12_bind_prot"/>
</dbReference>
<name>A0AAE3NXM7_9BACT</name>
<feature type="domain" description="Fe/B12 periplasmic-binding" evidence="2">
    <location>
        <begin position="46"/>
        <end position="294"/>
    </location>
</feature>
<evidence type="ECO:0000313" key="3">
    <source>
        <dbReference type="EMBL" id="MDF1611961.1"/>
    </source>
</evidence>
<keyword evidence="3" id="KW-0675">Receptor</keyword>
<dbReference type="Gene3D" id="3.40.50.1980">
    <property type="entry name" value="Nitrogenase molybdenum iron protein domain"/>
    <property type="match status" value="2"/>
</dbReference>
<dbReference type="SUPFAM" id="SSF53807">
    <property type="entry name" value="Helical backbone' metal receptor"/>
    <property type="match status" value="1"/>
</dbReference>
<dbReference type="GO" id="GO:0071281">
    <property type="term" value="P:cellular response to iron ion"/>
    <property type="evidence" value="ECO:0007669"/>
    <property type="project" value="TreeGrafter"/>
</dbReference>
<evidence type="ECO:0000259" key="2">
    <source>
        <dbReference type="PROSITE" id="PS50983"/>
    </source>
</evidence>
<comment type="caution">
    <text evidence="3">The sequence shown here is derived from an EMBL/GenBank/DDBJ whole genome shotgun (WGS) entry which is preliminary data.</text>
</comment>
<keyword evidence="4" id="KW-1185">Reference proteome</keyword>
<keyword evidence="1" id="KW-0732">Signal</keyword>
<dbReference type="PROSITE" id="PS51257">
    <property type="entry name" value="PROKAR_LIPOPROTEIN"/>
    <property type="match status" value="1"/>
</dbReference>
<evidence type="ECO:0000256" key="1">
    <source>
        <dbReference type="ARBA" id="ARBA00022729"/>
    </source>
</evidence>
<dbReference type="InterPro" id="IPR050902">
    <property type="entry name" value="ABC_Transporter_SBP"/>
</dbReference>
<accession>A0AAE3NXM7</accession>
<organism evidence="3 4">
    <name type="scientific">Stygiobacter electus</name>
    <dbReference type="NCBI Taxonomy" id="3032292"/>
    <lineage>
        <taxon>Bacteria</taxon>
        <taxon>Pseudomonadati</taxon>
        <taxon>Ignavibacteriota</taxon>
        <taxon>Ignavibacteria</taxon>
        <taxon>Ignavibacteriales</taxon>
        <taxon>Melioribacteraceae</taxon>
        <taxon>Stygiobacter</taxon>
    </lineage>
</organism>
<evidence type="ECO:0000313" key="4">
    <source>
        <dbReference type="Proteomes" id="UP001221302"/>
    </source>
</evidence>
<dbReference type="InterPro" id="IPR002491">
    <property type="entry name" value="ABC_transptr_periplasmic_BD"/>
</dbReference>
<protein>
    <submittedName>
        <fullName evidence="3">Helical backbone metal receptor</fullName>
    </submittedName>
</protein>